<name>A0A5S9XQS6_ARATH</name>
<protein>
    <submittedName>
        <fullName evidence="1">Uncharacterized protein</fullName>
    </submittedName>
</protein>
<reference evidence="1 2" key="1">
    <citation type="submission" date="2019-12" db="EMBL/GenBank/DDBJ databases">
        <authorList>
            <person name="Jiao W.-B."/>
            <person name="Schneeberger K."/>
        </authorList>
    </citation>
    <scope>NUCLEOTIDE SEQUENCE [LARGE SCALE GENOMIC DNA]</scope>
    <source>
        <strain evidence="2">cv. C24</strain>
    </source>
</reference>
<dbReference type="Proteomes" id="UP000434276">
    <property type="component" value="Unassembled WGS sequence"/>
</dbReference>
<gene>
    <name evidence="1" type="ORF">C24_LOCUS17443</name>
</gene>
<dbReference type="EMBL" id="CACSHJ010000095">
    <property type="protein sequence ID" value="CAA0394328.1"/>
    <property type="molecule type" value="Genomic_DNA"/>
</dbReference>
<evidence type="ECO:0000313" key="1">
    <source>
        <dbReference type="EMBL" id="CAA0394328.1"/>
    </source>
</evidence>
<dbReference type="AlphaFoldDB" id="A0A5S9XQS6"/>
<sequence length="111" mass="12486">MGFKFAPHDESSMNVSHKSVAVSAHVISLHQNSFFDNLLHKLPVARTDDANKKILCLATLLEDRLMKSAKSLEDYSNSVDIENRVEILLIQLRKIYYERRAASTPSSVGVN</sequence>
<proteinExistence type="predicted"/>
<accession>A0A5S9XQS6</accession>
<organism evidence="1 2">
    <name type="scientific">Arabidopsis thaliana</name>
    <name type="common">Mouse-ear cress</name>
    <dbReference type="NCBI Taxonomy" id="3702"/>
    <lineage>
        <taxon>Eukaryota</taxon>
        <taxon>Viridiplantae</taxon>
        <taxon>Streptophyta</taxon>
        <taxon>Embryophyta</taxon>
        <taxon>Tracheophyta</taxon>
        <taxon>Spermatophyta</taxon>
        <taxon>Magnoliopsida</taxon>
        <taxon>eudicotyledons</taxon>
        <taxon>Gunneridae</taxon>
        <taxon>Pentapetalae</taxon>
        <taxon>rosids</taxon>
        <taxon>malvids</taxon>
        <taxon>Brassicales</taxon>
        <taxon>Brassicaceae</taxon>
        <taxon>Camelineae</taxon>
        <taxon>Arabidopsis</taxon>
    </lineage>
</organism>
<evidence type="ECO:0000313" key="2">
    <source>
        <dbReference type="Proteomes" id="UP000434276"/>
    </source>
</evidence>
<dbReference type="OrthoDB" id="10659201at2759"/>